<name>A0A8J7KCV4_9BACL</name>
<keyword evidence="8" id="KW-1185">Reference proteome</keyword>
<feature type="transmembrane region" description="Helical" evidence="6">
    <location>
        <begin position="96"/>
        <end position="115"/>
    </location>
</feature>
<dbReference type="InterPro" id="IPR036259">
    <property type="entry name" value="MFS_trans_sf"/>
</dbReference>
<evidence type="ECO:0000313" key="8">
    <source>
        <dbReference type="Proteomes" id="UP000622653"/>
    </source>
</evidence>
<feature type="transmembrane region" description="Helical" evidence="6">
    <location>
        <begin position="136"/>
        <end position="157"/>
    </location>
</feature>
<dbReference type="PANTHER" id="PTHR23513:SF6">
    <property type="entry name" value="MAJOR FACILITATOR SUPERFAMILY ASSOCIATED DOMAIN-CONTAINING PROTEIN"/>
    <property type="match status" value="1"/>
</dbReference>
<evidence type="ECO:0000256" key="3">
    <source>
        <dbReference type="ARBA" id="ARBA00022692"/>
    </source>
</evidence>
<keyword evidence="3 6" id="KW-0812">Transmembrane</keyword>
<dbReference type="CDD" id="cd06173">
    <property type="entry name" value="MFS_MefA_like"/>
    <property type="match status" value="1"/>
</dbReference>
<evidence type="ECO:0000313" key="7">
    <source>
        <dbReference type="EMBL" id="MBF4501922.1"/>
    </source>
</evidence>
<evidence type="ECO:0000256" key="6">
    <source>
        <dbReference type="SAM" id="Phobius"/>
    </source>
</evidence>
<feature type="transmembrane region" description="Helical" evidence="6">
    <location>
        <begin position="384"/>
        <end position="400"/>
    </location>
</feature>
<feature type="transmembrane region" description="Helical" evidence="6">
    <location>
        <begin position="71"/>
        <end position="90"/>
    </location>
</feature>
<dbReference type="GO" id="GO:0005886">
    <property type="term" value="C:plasma membrane"/>
    <property type="evidence" value="ECO:0007669"/>
    <property type="project" value="UniProtKB-SubCell"/>
</dbReference>
<dbReference type="GO" id="GO:0022857">
    <property type="term" value="F:transmembrane transporter activity"/>
    <property type="evidence" value="ECO:0007669"/>
    <property type="project" value="InterPro"/>
</dbReference>
<dbReference type="SUPFAM" id="SSF103473">
    <property type="entry name" value="MFS general substrate transporter"/>
    <property type="match status" value="1"/>
</dbReference>
<evidence type="ECO:0000256" key="1">
    <source>
        <dbReference type="ARBA" id="ARBA00004651"/>
    </source>
</evidence>
<dbReference type="AlphaFoldDB" id="A0A8J7KCV4"/>
<evidence type="ECO:0000256" key="5">
    <source>
        <dbReference type="ARBA" id="ARBA00023136"/>
    </source>
</evidence>
<feature type="transmembrane region" description="Helical" evidence="6">
    <location>
        <begin position="289"/>
        <end position="308"/>
    </location>
</feature>
<keyword evidence="4 6" id="KW-1133">Transmembrane helix</keyword>
<protein>
    <submittedName>
        <fullName evidence="7">MFS transporter</fullName>
    </submittedName>
</protein>
<feature type="transmembrane region" description="Helical" evidence="6">
    <location>
        <begin position="12"/>
        <end position="33"/>
    </location>
</feature>
<sequence>MIKNRDFNILFIGRLIANFGDSLYVIATMLLVFKLTGSTLYVGLALFLTSSMAIVQVILSPLLDRINMKRYLVLAQLIQSILLLTIPVLYHLDQLAVYQILIIMPIITLVNQIIYPGQISLLPKILKKEELIKANSLFTIAYQGSDALFTAIAGFLITFVGVYFVYYIDSLAFLINSILFLFLSQKVATVNKKESDNERSNLTKRECVKMYFNDFSEGMKIWKDDILLPILIGIIIINFATTSIYANLPSYASTEVQYSFLMGAAGLGVLIGSIIVSKFKLNRFTLNKIYISSIFLIGLSWLATSQMVHPSLTMQIISVFTFFLGWVPIGILNVLSQTMVQLSVPTEKLGVVMGSMVGVSTLLAPLGALIGGFLGQLIGSSETMLFSSLMFVLVGIYWLSKSSIRNLPKMENLPRKEVIT</sequence>
<keyword evidence="5 6" id="KW-0472">Membrane</keyword>
<feature type="transmembrane region" description="Helical" evidence="6">
    <location>
        <begin position="258"/>
        <end position="277"/>
    </location>
</feature>
<dbReference type="InterPro" id="IPR011701">
    <property type="entry name" value="MFS"/>
</dbReference>
<dbReference type="RefSeq" id="WP_194563402.1">
    <property type="nucleotide sequence ID" value="NZ_JADKPV010000006.1"/>
</dbReference>
<feature type="transmembrane region" description="Helical" evidence="6">
    <location>
        <begin position="163"/>
        <end position="183"/>
    </location>
</feature>
<gene>
    <name evidence="7" type="ORF">IRY55_11155</name>
</gene>
<dbReference type="Pfam" id="PF07690">
    <property type="entry name" value="MFS_1"/>
    <property type="match status" value="1"/>
</dbReference>
<dbReference type="PANTHER" id="PTHR23513">
    <property type="entry name" value="INTEGRAL MEMBRANE EFFLUX PROTEIN-RELATED"/>
    <property type="match status" value="1"/>
</dbReference>
<comment type="subcellular location">
    <subcellularLocation>
        <location evidence="1">Cell membrane</location>
        <topology evidence="1">Multi-pass membrane protein</topology>
    </subcellularLocation>
</comment>
<dbReference type="Proteomes" id="UP000622653">
    <property type="component" value="Unassembled WGS sequence"/>
</dbReference>
<organism evidence="7 8">
    <name type="scientific">Savagea serpentis</name>
    <dbReference type="NCBI Taxonomy" id="2785297"/>
    <lineage>
        <taxon>Bacteria</taxon>
        <taxon>Bacillati</taxon>
        <taxon>Bacillota</taxon>
        <taxon>Bacilli</taxon>
        <taxon>Bacillales</taxon>
        <taxon>Caryophanaceae</taxon>
        <taxon>Savagea</taxon>
    </lineage>
</organism>
<proteinExistence type="predicted"/>
<feature type="transmembrane region" description="Helical" evidence="6">
    <location>
        <begin position="39"/>
        <end position="59"/>
    </location>
</feature>
<evidence type="ECO:0000256" key="2">
    <source>
        <dbReference type="ARBA" id="ARBA00022475"/>
    </source>
</evidence>
<feature type="transmembrane region" description="Helical" evidence="6">
    <location>
        <begin position="314"/>
        <end position="335"/>
    </location>
</feature>
<comment type="caution">
    <text evidence="7">The sequence shown here is derived from an EMBL/GenBank/DDBJ whole genome shotgun (WGS) entry which is preliminary data.</text>
</comment>
<feature type="transmembrane region" description="Helical" evidence="6">
    <location>
        <begin position="356"/>
        <end position="378"/>
    </location>
</feature>
<accession>A0A8J7KCV4</accession>
<dbReference type="Gene3D" id="1.20.1250.20">
    <property type="entry name" value="MFS general substrate transporter like domains"/>
    <property type="match status" value="1"/>
</dbReference>
<dbReference type="EMBL" id="JADKPV010000006">
    <property type="protein sequence ID" value="MBF4501922.1"/>
    <property type="molecule type" value="Genomic_DNA"/>
</dbReference>
<evidence type="ECO:0000256" key="4">
    <source>
        <dbReference type="ARBA" id="ARBA00022989"/>
    </source>
</evidence>
<keyword evidence="2" id="KW-1003">Cell membrane</keyword>
<feature type="transmembrane region" description="Helical" evidence="6">
    <location>
        <begin position="226"/>
        <end position="246"/>
    </location>
</feature>
<reference evidence="7" key="1">
    <citation type="submission" date="2020-11" db="EMBL/GenBank/DDBJ databases">
        <title>Multidrug resistant novel bacterium Savagea serpentis sp. nov., isolated from the scats of a vine snake (Ahaetulla nasuta).</title>
        <authorList>
            <person name="Venkata Ramana V."/>
            <person name="Vikas Patil S."/>
            <person name="Yogita Lugani V."/>
        </authorList>
    </citation>
    <scope>NUCLEOTIDE SEQUENCE</scope>
    <source>
        <strain evidence="7">SN6</strain>
    </source>
</reference>